<name>A0A286I9F1_9HYPH</name>
<dbReference type="EMBL" id="OCPC01000002">
    <property type="protein sequence ID" value="SOE16617.1"/>
    <property type="molecule type" value="Genomic_DNA"/>
</dbReference>
<accession>A0A286I9F1</accession>
<keyword evidence="3" id="KW-1185">Reference proteome</keyword>
<proteinExistence type="predicted"/>
<feature type="transmembrane region" description="Helical" evidence="1">
    <location>
        <begin position="28"/>
        <end position="48"/>
    </location>
</feature>
<reference evidence="3" key="1">
    <citation type="submission" date="2017-08" db="EMBL/GenBank/DDBJ databases">
        <authorList>
            <person name="Varghese N."/>
            <person name="Submissions S."/>
        </authorList>
    </citation>
    <scope>NUCLEOTIDE SEQUENCE [LARGE SCALE GENOMIC DNA]</scope>
    <source>
        <strain evidence="3">KCTC 23107</strain>
    </source>
</reference>
<keyword evidence="1" id="KW-0812">Transmembrane</keyword>
<keyword evidence="1" id="KW-1133">Transmembrane helix</keyword>
<organism evidence="2 3">
    <name type="scientific">Hoeflea halophila</name>
    <dbReference type="NCBI Taxonomy" id="714899"/>
    <lineage>
        <taxon>Bacteria</taxon>
        <taxon>Pseudomonadati</taxon>
        <taxon>Pseudomonadota</taxon>
        <taxon>Alphaproteobacteria</taxon>
        <taxon>Hyphomicrobiales</taxon>
        <taxon>Rhizobiaceae</taxon>
        <taxon>Hoeflea</taxon>
    </lineage>
</organism>
<keyword evidence="1" id="KW-0472">Membrane</keyword>
<dbReference type="OrthoDB" id="8447782at2"/>
<evidence type="ECO:0000256" key="1">
    <source>
        <dbReference type="SAM" id="Phobius"/>
    </source>
</evidence>
<evidence type="ECO:0000313" key="3">
    <source>
        <dbReference type="Proteomes" id="UP000219465"/>
    </source>
</evidence>
<dbReference type="Proteomes" id="UP000219465">
    <property type="component" value="Unassembled WGS sequence"/>
</dbReference>
<dbReference type="RefSeq" id="WP_097106624.1">
    <property type="nucleotide sequence ID" value="NZ_OCPC01000002.1"/>
</dbReference>
<protein>
    <submittedName>
        <fullName evidence="2">Uncharacterized protein</fullName>
    </submittedName>
</protein>
<dbReference type="AlphaFoldDB" id="A0A286I9F1"/>
<gene>
    <name evidence="2" type="ORF">SAMN05877838_1495</name>
</gene>
<sequence>MANEEFWTTVMDRDGQDRQPRQFGAVRVALLFGTAAIAMAAILPPILVEKSPSARVAWAPEQFDNITTGSIPARAKTTSYTVRKSILQDNPGALCIIRSNGKKSGDC</sequence>
<evidence type="ECO:0000313" key="2">
    <source>
        <dbReference type="EMBL" id="SOE16617.1"/>
    </source>
</evidence>